<feature type="compositionally biased region" description="Basic and acidic residues" evidence="1">
    <location>
        <begin position="8"/>
        <end position="22"/>
    </location>
</feature>
<dbReference type="PANTHER" id="PTHR36388">
    <property type="entry name" value="OS02G0469000 PROTEIN"/>
    <property type="match status" value="1"/>
</dbReference>
<name>A0A6J1EB39_CUCMO</name>
<evidence type="ECO:0000313" key="2">
    <source>
        <dbReference type="Proteomes" id="UP000504609"/>
    </source>
</evidence>
<evidence type="ECO:0000256" key="1">
    <source>
        <dbReference type="SAM" id="MobiDB-lite"/>
    </source>
</evidence>
<protein>
    <submittedName>
        <fullName evidence="3">Uncharacterized protein LOC111432435 isoform X1</fullName>
    </submittedName>
</protein>
<dbReference type="PANTHER" id="PTHR36388:SF1">
    <property type="entry name" value="OS02G0469000 PROTEIN"/>
    <property type="match status" value="1"/>
</dbReference>
<evidence type="ECO:0000313" key="3">
    <source>
        <dbReference type="RefSeq" id="XP_022925089.1"/>
    </source>
</evidence>
<dbReference type="GeneID" id="111432435"/>
<organism evidence="2 3">
    <name type="scientific">Cucurbita moschata</name>
    <name type="common">Winter crookneck squash</name>
    <name type="synonym">Cucurbita pepo var. moschata</name>
    <dbReference type="NCBI Taxonomy" id="3662"/>
    <lineage>
        <taxon>Eukaryota</taxon>
        <taxon>Viridiplantae</taxon>
        <taxon>Streptophyta</taxon>
        <taxon>Embryophyta</taxon>
        <taxon>Tracheophyta</taxon>
        <taxon>Spermatophyta</taxon>
        <taxon>Magnoliopsida</taxon>
        <taxon>eudicotyledons</taxon>
        <taxon>Gunneridae</taxon>
        <taxon>Pentapetalae</taxon>
        <taxon>rosids</taxon>
        <taxon>fabids</taxon>
        <taxon>Cucurbitales</taxon>
        <taxon>Cucurbitaceae</taxon>
        <taxon>Cucurbiteae</taxon>
        <taxon>Cucurbita</taxon>
    </lineage>
</organism>
<gene>
    <name evidence="3" type="primary">LOC111432435</name>
</gene>
<dbReference type="RefSeq" id="XP_022925089.1">
    <property type="nucleotide sequence ID" value="XM_023069321.1"/>
</dbReference>
<dbReference type="KEGG" id="cmos:111432435"/>
<keyword evidence="2" id="KW-1185">Reference proteome</keyword>
<reference evidence="3" key="1">
    <citation type="submission" date="2025-08" db="UniProtKB">
        <authorList>
            <consortium name="RefSeq"/>
        </authorList>
    </citation>
    <scope>IDENTIFICATION</scope>
    <source>
        <tissue evidence="3">Young leaves</tissue>
    </source>
</reference>
<feature type="region of interest" description="Disordered" evidence="1">
    <location>
        <begin position="1"/>
        <end position="22"/>
    </location>
</feature>
<proteinExistence type="predicted"/>
<sequence length="296" mass="33215">MSMLEGSDSSHLESGQESKEQIDDLTPEDIAWADSCLIKDIPDILDGNWNHIKDALLEVLDLYPQGFESPLAVSDTVPGGINDDIDVDVLRFKNVKKPTERDSDDPMNDVDSSLSLSFSTNPLLPTYKEEDNVPGSTSDDIDIDIDMLLSNNVKKPTFFSKDSDDRMNETGMASEDQQHHDDIDTSLSLSFNKNPFLPTYKEEVDGKESIQTESSHDLPEIGFEPPINDIFQVWDLNLPPIENDLVEQLNKALSENSTESVRLQDSNFRVVKDFNDDLLDSLIDSISDLSLEPKKY</sequence>
<dbReference type="AlphaFoldDB" id="A0A6J1EB39"/>
<accession>A0A6J1EB39</accession>
<feature type="region of interest" description="Disordered" evidence="1">
    <location>
        <begin position="160"/>
        <end position="181"/>
    </location>
</feature>
<dbReference type="Proteomes" id="UP000504609">
    <property type="component" value="Unplaced"/>
</dbReference>